<proteinExistence type="predicted"/>
<dbReference type="Proteomes" id="UP001497497">
    <property type="component" value="Unassembled WGS sequence"/>
</dbReference>
<evidence type="ECO:0000256" key="12">
    <source>
        <dbReference type="PROSITE-ProRule" id="PRU00043"/>
    </source>
</evidence>
<dbReference type="FunFam" id="2.60.40.60:FF:000029">
    <property type="entry name" value="Cadherin EGF LAG seven-pass G-type receptor 3"/>
    <property type="match status" value="1"/>
</dbReference>
<dbReference type="Pfam" id="PF00028">
    <property type="entry name" value="Cadherin"/>
    <property type="match status" value="8"/>
</dbReference>
<feature type="non-terminal residue" evidence="14">
    <location>
        <position position="1257"/>
    </location>
</feature>
<keyword evidence="3" id="KW-0812">Transmembrane</keyword>
<keyword evidence="15" id="KW-1185">Reference proteome</keyword>
<dbReference type="EMBL" id="CAXITT010000675">
    <property type="protein sequence ID" value="CAL1545097.1"/>
    <property type="molecule type" value="Genomic_DNA"/>
</dbReference>
<dbReference type="AlphaFoldDB" id="A0AAV2IDY6"/>
<dbReference type="GO" id="GO:0005509">
    <property type="term" value="F:calcium ion binding"/>
    <property type="evidence" value="ECO:0007669"/>
    <property type="project" value="UniProtKB-UniRule"/>
</dbReference>
<feature type="domain" description="Cadherin" evidence="13">
    <location>
        <begin position="1074"/>
        <end position="1179"/>
    </location>
</feature>
<dbReference type="InterPro" id="IPR020894">
    <property type="entry name" value="Cadherin_CS"/>
</dbReference>
<organism evidence="14 15">
    <name type="scientific">Lymnaea stagnalis</name>
    <name type="common">Great pond snail</name>
    <name type="synonym">Helix stagnalis</name>
    <dbReference type="NCBI Taxonomy" id="6523"/>
    <lineage>
        <taxon>Eukaryota</taxon>
        <taxon>Metazoa</taxon>
        <taxon>Spiralia</taxon>
        <taxon>Lophotrochozoa</taxon>
        <taxon>Mollusca</taxon>
        <taxon>Gastropoda</taxon>
        <taxon>Heterobranchia</taxon>
        <taxon>Euthyneura</taxon>
        <taxon>Panpulmonata</taxon>
        <taxon>Hygrophila</taxon>
        <taxon>Lymnaeoidea</taxon>
        <taxon>Lymnaeidae</taxon>
        <taxon>Lymnaea</taxon>
    </lineage>
</organism>
<feature type="domain" description="Cadherin" evidence="13">
    <location>
        <begin position="760"/>
        <end position="864"/>
    </location>
</feature>
<dbReference type="PANTHER" id="PTHR24026:SF51">
    <property type="entry name" value="PROTOCADHERIN-LIKE WING POLARITY PROTEIN STAN"/>
    <property type="match status" value="1"/>
</dbReference>
<evidence type="ECO:0000256" key="2">
    <source>
        <dbReference type="ARBA" id="ARBA00022536"/>
    </source>
</evidence>
<dbReference type="PANTHER" id="PTHR24026">
    <property type="entry name" value="FAT ATYPICAL CADHERIN-RELATED"/>
    <property type="match status" value="1"/>
</dbReference>
<dbReference type="CDD" id="cd11304">
    <property type="entry name" value="Cadherin_repeat"/>
    <property type="match status" value="9"/>
</dbReference>
<evidence type="ECO:0000256" key="11">
    <source>
        <dbReference type="ARBA" id="ARBA00023180"/>
    </source>
</evidence>
<feature type="domain" description="Cadherin" evidence="13">
    <location>
        <begin position="441"/>
        <end position="548"/>
    </location>
</feature>
<evidence type="ECO:0000256" key="6">
    <source>
        <dbReference type="ARBA" id="ARBA00022837"/>
    </source>
</evidence>
<evidence type="ECO:0000256" key="5">
    <source>
        <dbReference type="ARBA" id="ARBA00022737"/>
    </source>
</evidence>
<evidence type="ECO:0000256" key="10">
    <source>
        <dbReference type="ARBA" id="ARBA00023157"/>
    </source>
</evidence>
<dbReference type="GO" id="GO:0001736">
    <property type="term" value="P:establishment of planar polarity"/>
    <property type="evidence" value="ECO:0007669"/>
    <property type="project" value="UniProtKB-ARBA"/>
</dbReference>
<dbReference type="Gene3D" id="2.60.40.60">
    <property type="entry name" value="Cadherins"/>
    <property type="match status" value="9"/>
</dbReference>
<feature type="domain" description="Cadherin" evidence="13">
    <location>
        <begin position="866"/>
        <end position="967"/>
    </location>
</feature>
<name>A0AAV2IDY6_LYMST</name>
<feature type="domain" description="Cadherin" evidence="13">
    <location>
        <begin position="968"/>
        <end position="1073"/>
    </location>
</feature>
<evidence type="ECO:0000313" key="14">
    <source>
        <dbReference type="EMBL" id="CAL1545097.1"/>
    </source>
</evidence>
<evidence type="ECO:0000256" key="4">
    <source>
        <dbReference type="ARBA" id="ARBA00022729"/>
    </source>
</evidence>
<keyword evidence="8" id="KW-1133">Transmembrane helix</keyword>
<gene>
    <name evidence="14" type="ORF">GSLYS_00018580001</name>
</gene>
<keyword evidence="5" id="KW-0677">Repeat</keyword>
<dbReference type="PRINTS" id="PR00205">
    <property type="entry name" value="CADHERIN"/>
</dbReference>
<dbReference type="GO" id="GO:0007423">
    <property type="term" value="P:sensory organ development"/>
    <property type="evidence" value="ECO:0007669"/>
    <property type="project" value="UniProtKB-ARBA"/>
</dbReference>
<evidence type="ECO:0000256" key="1">
    <source>
        <dbReference type="ARBA" id="ARBA00004167"/>
    </source>
</evidence>
<keyword evidence="10" id="KW-1015">Disulfide bond</keyword>
<dbReference type="InterPro" id="IPR056286">
    <property type="entry name" value="Cadherin_CELSR1-3_9th"/>
</dbReference>
<evidence type="ECO:0000256" key="8">
    <source>
        <dbReference type="ARBA" id="ARBA00022989"/>
    </source>
</evidence>
<sequence>MFTNMGKLMNNSFERVFSFLSRTPPKLLGVNVYSRNKSVASHLHTVSITLIVLILLSCINSTRSFEIRQPSTGPGGTKNIVNSTLPGNKWHYDIEATSSKHALPFFILNSLHDGIVILHRKLDCARAKSNPLQFSVVASKRSFQMNNVAGYVTTVTPYFIFMHGHRCKFFHKKWLRERLKSNADQAVVNIKLHSLDNCFTSHQTAFSLYDFIPLQFHSCKIRVVSISSDVNVNSSNLDISFIVDTCVNQDLRINLILSAICPGSDHQYVTYLIIIQEQPSSSHLHPTAYNNTLQRSSDLHPTSGLHPTFAYDSTLQRKKRQIRSSAPSFSSAQYSKNITEEQEPGLSVITITATDPDEGEAGMLTYRMEANQDLRSLDMFSINPTTGLVNTTKKLDRETMASHSFVIIATDKAVPESARRSASTYLLITVDDVNDHEPTFPSTSSRIEIPENQAPGLEVYVAKAVDGDSGANAIIRYSILNPGAPNDAFMIDPQSGSISTRILLDREKVSSYKLLIQAVDQGNVNDRKSSTFTLSINVADKNDNSPQFLQDSYVINIPEDQPVSQTKEILNVTATDADEGVNAQISYRLSGPNQDKFTIDKYSGKLFLVGPLDYEATSNYQLTVWAEDQGLPSKGTATIVAVRVIDVNDNSPIFYESSYRKTVDENIPVDSIVLQVQAEDKDSGKNSQISYSFLNPPNPFPFDINQQSGWIKTTGPLDRESQSSYTFGIKAQDNGDKPLSANTTVIITIRDINDNPPKFQLRSYNASISEEANKGDAVVEMLAIDADEGENARVTYSIDRGNDKDAFQLRVAGGKCTITVNKKLDARDQSKYLLTISATDKDGFSESVPVEIFVLDTNRNAPEFQTNVPYTFEVSEDVPIGTSVFSVLAVDRDRGENARITYSLKASPVFTIDPDTGILRTQQKLDRETVPGYMLSVTATDNGIPPLKDEQEIVVTVTDVNDNKPEFQKIKYFGKVSEDALTGVKILNVTAVDKDDGVYGKVRYTFDGGDNGNGAFSIDSQGWIRLAREVDREVTPSYDLVVVAVDSDPVSPQSASVVVHIDVEDVNDNPPIFENSVFTVFIQENSPMGSTVAVITAVDPDEGANALVSYTIGQGDDSNSFQLAGRLGDPAIITTRISLDYEGGRQKYEITLRAASGTLISSAKVIIQVQDVNDNIPVLDDFSIIYNNFGGNFPNGPIGKIPAYDPDVSDRDRLVYKILSGNKAELLSLNESSGEVTLDPRLNSNVARTGVFQISVS</sequence>
<feature type="domain" description="Cadherin" evidence="13">
    <location>
        <begin position="330"/>
        <end position="440"/>
    </location>
</feature>
<accession>A0AAV2IDY6</accession>
<keyword evidence="7" id="KW-0130">Cell adhesion</keyword>
<keyword evidence="4" id="KW-0732">Signal</keyword>
<dbReference type="InterPro" id="IPR015919">
    <property type="entry name" value="Cadherin-like_sf"/>
</dbReference>
<evidence type="ECO:0000256" key="3">
    <source>
        <dbReference type="ARBA" id="ARBA00022692"/>
    </source>
</evidence>
<dbReference type="GO" id="GO:0007157">
    <property type="term" value="P:heterophilic cell-cell adhesion via plasma membrane cell adhesion molecules"/>
    <property type="evidence" value="ECO:0007669"/>
    <property type="project" value="UniProtKB-ARBA"/>
</dbReference>
<dbReference type="PROSITE" id="PS50268">
    <property type="entry name" value="CADHERIN_2"/>
    <property type="match status" value="8"/>
</dbReference>
<dbReference type="FunFam" id="2.60.40.60:FF:000024">
    <property type="entry name" value="FAT atypical cadherin 3"/>
    <property type="match status" value="1"/>
</dbReference>
<dbReference type="GO" id="GO:0051239">
    <property type="term" value="P:regulation of multicellular organismal process"/>
    <property type="evidence" value="ECO:0007669"/>
    <property type="project" value="UniProtKB-ARBA"/>
</dbReference>
<keyword evidence="11" id="KW-0325">Glycoprotein</keyword>
<dbReference type="FunFam" id="2.60.40.60:FF:000015">
    <property type="entry name" value="FAT atypical cadherin 1"/>
    <property type="match status" value="1"/>
</dbReference>
<keyword evidence="9" id="KW-0472">Membrane</keyword>
<dbReference type="FunFam" id="2.60.40.60:FF:000020">
    <property type="entry name" value="Dachsous cadherin-related 1b"/>
    <property type="match status" value="5"/>
</dbReference>
<evidence type="ECO:0000256" key="9">
    <source>
        <dbReference type="ARBA" id="ARBA00023136"/>
    </source>
</evidence>
<evidence type="ECO:0000259" key="13">
    <source>
        <dbReference type="PROSITE" id="PS50268"/>
    </source>
</evidence>
<evidence type="ECO:0000313" key="15">
    <source>
        <dbReference type="Proteomes" id="UP001497497"/>
    </source>
</evidence>
<dbReference type="GO" id="GO:0007156">
    <property type="term" value="P:homophilic cell adhesion via plasma membrane adhesion molecules"/>
    <property type="evidence" value="ECO:0007669"/>
    <property type="project" value="InterPro"/>
</dbReference>
<dbReference type="PROSITE" id="PS00232">
    <property type="entry name" value="CADHERIN_1"/>
    <property type="match status" value="6"/>
</dbReference>
<feature type="domain" description="Cadherin" evidence="13">
    <location>
        <begin position="549"/>
        <end position="654"/>
    </location>
</feature>
<dbReference type="GO" id="GO:0030182">
    <property type="term" value="P:neuron differentiation"/>
    <property type="evidence" value="ECO:0007669"/>
    <property type="project" value="UniProtKB-ARBA"/>
</dbReference>
<dbReference type="InterPro" id="IPR002126">
    <property type="entry name" value="Cadherin-like_dom"/>
</dbReference>
<comment type="subcellular location">
    <subcellularLocation>
        <location evidence="1">Membrane</location>
        <topology evidence="1">Single-pass membrane protein</topology>
    </subcellularLocation>
</comment>
<dbReference type="GO" id="GO:0120036">
    <property type="term" value="P:plasma membrane bounded cell projection organization"/>
    <property type="evidence" value="ECO:0007669"/>
    <property type="project" value="UniProtKB-ARBA"/>
</dbReference>
<keyword evidence="2" id="KW-0245">EGF-like domain</keyword>
<dbReference type="SUPFAM" id="SSF49313">
    <property type="entry name" value="Cadherin-like"/>
    <property type="match status" value="9"/>
</dbReference>
<feature type="domain" description="Cadherin" evidence="13">
    <location>
        <begin position="655"/>
        <end position="759"/>
    </location>
</feature>
<dbReference type="Pfam" id="PF23592">
    <property type="entry name" value="Cadherin_CELSR2_9th"/>
    <property type="match status" value="1"/>
</dbReference>
<protein>
    <recommendedName>
        <fullName evidence="13">Cadherin domain-containing protein</fullName>
    </recommendedName>
</protein>
<dbReference type="GO" id="GO:0005886">
    <property type="term" value="C:plasma membrane"/>
    <property type="evidence" value="ECO:0007669"/>
    <property type="project" value="InterPro"/>
</dbReference>
<reference evidence="14 15" key="1">
    <citation type="submission" date="2024-04" db="EMBL/GenBank/DDBJ databases">
        <authorList>
            <consortium name="Genoscope - CEA"/>
            <person name="William W."/>
        </authorList>
    </citation>
    <scope>NUCLEOTIDE SEQUENCE [LARGE SCALE GENOMIC DNA]</scope>
</reference>
<keyword evidence="6 12" id="KW-0106">Calcium</keyword>
<dbReference type="SMART" id="SM00112">
    <property type="entry name" value="CA"/>
    <property type="match status" value="8"/>
</dbReference>
<comment type="caution">
    <text evidence="14">The sequence shown here is derived from an EMBL/GenBank/DDBJ whole genome shotgun (WGS) entry which is preliminary data.</text>
</comment>
<evidence type="ECO:0000256" key="7">
    <source>
        <dbReference type="ARBA" id="ARBA00022889"/>
    </source>
</evidence>
<dbReference type="GO" id="GO:0050793">
    <property type="term" value="P:regulation of developmental process"/>
    <property type="evidence" value="ECO:0007669"/>
    <property type="project" value="UniProtKB-ARBA"/>
</dbReference>